<dbReference type="Proteomes" id="UP000053815">
    <property type="component" value="Unassembled WGS sequence"/>
</dbReference>
<dbReference type="AlphaFoldDB" id="A0A0C9MMP9"/>
<evidence type="ECO:0000313" key="2">
    <source>
        <dbReference type="Proteomes" id="UP000053815"/>
    </source>
</evidence>
<dbReference type="EMBL" id="DF836353">
    <property type="protein sequence ID" value="GAN04447.1"/>
    <property type="molecule type" value="Genomic_DNA"/>
</dbReference>
<organism evidence="1">
    <name type="scientific">Mucor ambiguus</name>
    <dbReference type="NCBI Taxonomy" id="91626"/>
    <lineage>
        <taxon>Eukaryota</taxon>
        <taxon>Fungi</taxon>
        <taxon>Fungi incertae sedis</taxon>
        <taxon>Mucoromycota</taxon>
        <taxon>Mucoromycotina</taxon>
        <taxon>Mucoromycetes</taxon>
        <taxon>Mucorales</taxon>
        <taxon>Mucorineae</taxon>
        <taxon>Mucoraceae</taxon>
        <taxon>Mucor</taxon>
    </lineage>
</organism>
<sequence>MFELAITKRYGPLLSLLESIERKIPLRVKRALAYPLMAVGYTFTMVSKSKSVCDVLAKSVIAQSKASFKFPETT</sequence>
<gene>
    <name evidence="1" type="ORF">MAM1_0064d03907</name>
</gene>
<keyword evidence="2" id="KW-1185">Reference proteome</keyword>
<accession>A0A0C9MMP9</accession>
<reference evidence="1" key="1">
    <citation type="submission" date="2014-09" db="EMBL/GenBank/DDBJ databases">
        <title>Draft genome sequence of an oleaginous Mucoromycotina fungus Mucor ambiguus NBRC6742.</title>
        <authorList>
            <person name="Takeda I."/>
            <person name="Yamane N."/>
            <person name="Morita T."/>
            <person name="Tamano K."/>
            <person name="Machida M."/>
            <person name="Baker S."/>
            <person name="Koike H."/>
        </authorList>
    </citation>
    <scope>NUCLEOTIDE SEQUENCE</scope>
    <source>
        <strain evidence="1">NBRC 6742</strain>
    </source>
</reference>
<name>A0A0C9MMP9_9FUNG</name>
<evidence type="ECO:0000313" key="1">
    <source>
        <dbReference type="EMBL" id="GAN04447.1"/>
    </source>
</evidence>
<protein>
    <submittedName>
        <fullName evidence="1">Uncharacterized protein</fullName>
    </submittedName>
</protein>
<proteinExistence type="predicted"/>